<dbReference type="SUPFAM" id="SSF81296">
    <property type="entry name" value="E set domains"/>
    <property type="match status" value="1"/>
</dbReference>
<evidence type="ECO:0000313" key="4">
    <source>
        <dbReference type="Proteomes" id="UP000242188"/>
    </source>
</evidence>
<accession>A0A210QPW4</accession>
<dbReference type="OrthoDB" id="8675562at2759"/>
<reference evidence="3 4" key="1">
    <citation type="journal article" date="2017" name="Nat. Ecol. Evol.">
        <title>Scallop genome provides insights into evolution of bilaterian karyotype and development.</title>
        <authorList>
            <person name="Wang S."/>
            <person name="Zhang J."/>
            <person name="Jiao W."/>
            <person name="Li J."/>
            <person name="Xun X."/>
            <person name="Sun Y."/>
            <person name="Guo X."/>
            <person name="Huan P."/>
            <person name="Dong B."/>
            <person name="Zhang L."/>
            <person name="Hu X."/>
            <person name="Sun X."/>
            <person name="Wang J."/>
            <person name="Zhao C."/>
            <person name="Wang Y."/>
            <person name="Wang D."/>
            <person name="Huang X."/>
            <person name="Wang R."/>
            <person name="Lv J."/>
            <person name="Li Y."/>
            <person name="Zhang Z."/>
            <person name="Liu B."/>
            <person name="Lu W."/>
            <person name="Hui Y."/>
            <person name="Liang J."/>
            <person name="Zhou Z."/>
            <person name="Hou R."/>
            <person name="Li X."/>
            <person name="Liu Y."/>
            <person name="Li H."/>
            <person name="Ning X."/>
            <person name="Lin Y."/>
            <person name="Zhao L."/>
            <person name="Xing Q."/>
            <person name="Dou J."/>
            <person name="Li Y."/>
            <person name="Mao J."/>
            <person name="Guo H."/>
            <person name="Dou H."/>
            <person name="Li T."/>
            <person name="Mu C."/>
            <person name="Jiang W."/>
            <person name="Fu Q."/>
            <person name="Fu X."/>
            <person name="Miao Y."/>
            <person name="Liu J."/>
            <person name="Yu Q."/>
            <person name="Li R."/>
            <person name="Liao H."/>
            <person name="Li X."/>
            <person name="Kong Y."/>
            <person name="Jiang Z."/>
            <person name="Chourrout D."/>
            <person name="Li R."/>
            <person name="Bao Z."/>
        </authorList>
    </citation>
    <scope>NUCLEOTIDE SEQUENCE [LARGE SCALE GENOMIC DNA]</scope>
    <source>
        <strain evidence="3 4">PY_sf001</strain>
    </source>
</reference>
<feature type="transmembrane region" description="Helical" evidence="1">
    <location>
        <begin position="18"/>
        <end position="38"/>
    </location>
</feature>
<dbReference type="EMBL" id="NEDP02002474">
    <property type="protein sequence ID" value="OWF50775.1"/>
    <property type="molecule type" value="Genomic_DNA"/>
</dbReference>
<dbReference type="InterPro" id="IPR057106">
    <property type="entry name" value="NXPE4_C"/>
</dbReference>
<proteinExistence type="predicted"/>
<comment type="caution">
    <text evidence="3">The sequence shown here is derived from an EMBL/GenBank/DDBJ whole genome shotgun (WGS) entry which is preliminary data.</text>
</comment>
<name>A0A210QPW4_MIZYE</name>
<dbReference type="Proteomes" id="UP000242188">
    <property type="component" value="Unassembled WGS sequence"/>
</dbReference>
<evidence type="ECO:0000259" key="2">
    <source>
        <dbReference type="Pfam" id="PF24536"/>
    </source>
</evidence>
<dbReference type="PANTHER" id="PTHR16165:SF5">
    <property type="entry name" value="NXPE FAMILY MEMBER 3"/>
    <property type="match status" value="1"/>
</dbReference>
<dbReference type="PANTHER" id="PTHR16165">
    <property type="entry name" value="NXPE FAMILY MEMBER"/>
    <property type="match status" value="1"/>
</dbReference>
<dbReference type="Gene3D" id="2.60.40.10">
    <property type="entry name" value="Immunoglobulins"/>
    <property type="match status" value="1"/>
</dbReference>
<dbReference type="Pfam" id="PF24536">
    <property type="entry name" value="NXPE4_C"/>
    <property type="match status" value="1"/>
</dbReference>
<evidence type="ECO:0000313" key="3">
    <source>
        <dbReference type="EMBL" id="OWF50775.1"/>
    </source>
</evidence>
<keyword evidence="1" id="KW-0472">Membrane</keyword>
<gene>
    <name evidence="3" type="ORF">KP79_PYT18189</name>
</gene>
<dbReference type="AlphaFoldDB" id="A0A210QPW4"/>
<dbReference type="InterPro" id="IPR013783">
    <property type="entry name" value="Ig-like_fold"/>
</dbReference>
<keyword evidence="4" id="KW-1185">Reference proteome</keyword>
<keyword evidence="1" id="KW-0812">Transmembrane</keyword>
<feature type="domain" description="NXPE C-terminal" evidence="2">
    <location>
        <begin position="348"/>
        <end position="572"/>
    </location>
</feature>
<organism evidence="3 4">
    <name type="scientific">Mizuhopecten yessoensis</name>
    <name type="common">Japanese scallop</name>
    <name type="synonym">Patinopecten yessoensis</name>
    <dbReference type="NCBI Taxonomy" id="6573"/>
    <lineage>
        <taxon>Eukaryota</taxon>
        <taxon>Metazoa</taxon>
        <taxon>Spiralia</taxon>
        <taxon>Lophotrochozoa</taxon>
        <taxon>Mollusca</taxon>
        <taxon>Bivalvia</taxon>
        <taxon>Autobranchia</taxon>
        <taxon>Pteriomorphia</taxon>
        <taxon>Pectinida</taxon>
        <taxon>Pectinoidea</taxon>
        <taxon>Pectinidae</taxon>
        <taxon>Mizuhopecten</taxon>
    </lineage>
</organism>
<dbReference type="InterPro" id="IPR014756">
    <property type="entry name" value="Ig_E-set"/>
</dbReference>
<dbReference type="STRING" id="6573.A0A210QPW4"/>
<sequence>MDGLPTQTAGMRFRYKRALSAISICCGIGFLWCMYQFATIQDLSKYERAVGDIRMFDVPGPHFFQSINSISDVLRVPHSARDSNPHLLRTALQRYNAYTQLSVSDPDHFFSVNNSKIEIQLGPFQVGDTLKVRIILYDNIGAPIATGGDHIRIWLRQKSTKSNVNGYTIDHGDGTYTGVLTLPWAGSPEVIVSMGNTREHIAFFLNTTETHGLLYEMSSQFISSDGKHKEATKCSPLFEGLSGCHESSGCNLTEINYGIPWFCCQPKSRHLDCNDMKKIKCSDETNFLNTDMITVSDVRHVKFPPIKIKVSEGKVNSLQSPPGTCYDRPRADTWEDSIPAGYYFHNQWVNLHCSPKFRSGDYISCFRNKRFVVLGDSNSRGTFVQLVTMSGSTYNTSEYTKGDRWHKLLEAHNKDLNLELMWAPHNAPLFVKDYQGLDTMRSVGSWLDEITADRPIVVVIHFYYHLTKATIAVYKAMVRDARKALLRLWKRAPDTAVFIQGPHSITYTSVLEPLDYLRRCHGQIWYEEFKGLHDRIVYLDWWDMTVSSENVDVHPSEDVQMDLTRVLVSYLCPSH</sequence>
<keyword evidence="1" id="KW-1133">Transmembrane helix</keyword>
<evidence type="ECO:0000256" key="1">
    <source>
        <dbReference type="SAM" id="Phobius"/>
    </source>
</evidence>
<protein>
    <submittedName>
        <fullName evidence="3">NXPE family member 3</fullName>
    </submittedName>
</protein>